<reference evidence="13" key="1">
    <citation type="submission" date="2016-10" db="EMBL/GenBank/DDBJ databases">
        <authorList>
            <person name="Varghese N."/>
            <person name="Submissions S."/>
        </authorList>
    </citation>
    <scope>NUCLEOTIDE SEQUENCE [LARGE SCALE GENOMIC DNA]</scope>
    <source>
        <strain evidence="13">DSM 25751</strain>
    </source>
</reference>
<dbReference type="PROSITE" id="PS50862">
    <property type="entry name" value="AA_TRNA_LIGASE_II"/>
    <property type="match status" value="1"/>
</dbReference>
<dbReference type="Pfam" id="PF00587">
    <property type="entry name" value="tRNA-synt_2b"/>
    <property type="match status" value="1"/>
</dbReference>
<dbReference type="InterPro" id="IPR002316">
    <property type="entry name" value="Pro-tRNA-ligase_IIa"/>
</dbReference>
<dbReference type="CDD" id="cd04334">
    <property type="entry name" value="ProRS-INS"/>
    <property type="match status" value="1"/>
</dbReference>
<dbReference type="InterPro" id="IPR036621">
    <property type="entry name" value="Anticodon-bd_dom_sf"/>
</dbReference>
<evidence type="ECO:0000256" key="5">
    <source>
        <dbReference type="ARBA" id="ARBA00022741"/>
    </source>
</evidence>
<evidence type="ECO:0000313" key="13">
    <source>
        <dbReference type="Proteomes" id="UP000198564"/>
    </source>
</evidence>
<gene>
    <name evidence="10" type="primary">proS</name>
    <name evidence="12" type="ORF">SAMN04488113_101111</name>
</gene>
<dbReference type="InterPro" id="IPR050062">
    <property type="entry name" value="Pro-tRNA_synthetase"/>
</dbReference>
<dbReference type="InterPro" id="IPR044140">
    <property type="entry name" value="ProRS_anticodon_short"/>
</dbReference>
<dbReference type="InterPro" id="IPR007214">
    <property type="entry name" value="YbaK/aa-tRNA-synth-assoc-dom"/>
</dbReference>
<keyword evidence="5 10" id="KW-0547">Nucleotide-binding</keyword>
<dbReference type="FunFam" id="3.40.50.800:FF:000011">
    <property type="entry name" value="Proline--tRNA ligase"/>
    <property type="match status" value="1"/>
</dbReference>
<dbReference type="GO" id="GO:0016740">
    <property type="term" value="F:transferase activity"/>
    <property type="evidence" value="ECO:0007669"/>
    <property type="project" value="UniProtKB-ARBA"/>
</dbReference>
<dbReference type="InterPro" id="IPR004154">
    <property type="entry name" value="Anticodon-bd"/>
</dbReference>
<name>A0A1H6QZ92_9LACT</name>
<dbReference type="GO" id="GO:0002161">
    <property type="term" value="F:aminoacyl-tRNA deacylase activity"/>
    <property type="evidence" value="ECO:0007669"/>
    <property type="project" value="InterPro"/>
</dbReference>
<evidence type="ECO:0000256" key="4">
    <source>
        <dbReference type="ARBA" id="ARBA00022598"/>
    </source>
</evidence>
<evidence type="ECO:0000313" key="12">
    <source>
        <dbReference type="EMBL" id="SEI48981.1"/>
    </source>
</evidence>
<comment type="catalytic activity">
    <reaction evidence="9 10">
        <text>tRNA(Pro) + L-proline + ATP = L-prolyl-tRNA(Pro) + AMP + diphosphate</text>
        <dbReference type="Rhea" id="RHEA:14305"/>
        <dbReference type="Rhea" id="RHEA-COMP:9700"/>
        <dbReference type="Rhea" id="RHEA-COMP:9702"/>
        <dbReference type="ChEBI" id="CHEBI:30616"/>
        <dbReference type="ChEBI" id="CHEBI:33019"/>
        <dbReference type="ChEBI" id="CHEBI:60039"/>
        <dbReference type="ChEBI" id="CHEBI:78442"/>
        <dbReference type="ChEBI" id="CHEBI:78532"/>
        <dbReference type="ChEBI" id="CHEBI:456215"/>
        <dbReference type="EC" id="6.1.1.15"/>
    </reaction>
</comment>
<sequence length="572" mass="64085">MKQSKLFAPTLRDVPNDADVISHQLLLRAGYIRQSSSGIYSYLPLANKVLEKIKAIIREELNAIDGSEMLLPALLPADLWKESGRYETYGEDLIKLKDRHERDFILGPTHEETFAKLISEEIKSYKKLPLLLYQFQTKYRDEKRPRFGLMRGREFIMKDAYTFHDTYESLSEYYNLIAQAYNNSFTRLGLDFRAIIGDAGAMGGRDSIEFMALSDAGEDTVVYSDSTDYAANLEMASSYYKNSPKTDVQLELKEVKTPGIKTINDLSDFLKVAKQNIFKSVLYMADKETPVLAIVPGDQDVNEVKLRMALAAEEVEPATDEEIKTKFKTHPGYVGPVGLDGSVKIVADLLVQDMVNGVTGANQEDLHYTNVNAKKDFTVDTYADIRIVKEGDPDPDNKGELHFTRGIEIGHIFKLGTRYSDAMNATVLDNNGRQTSVIMGSYGIGVSRLLSAIAEQYADDKGLVWPSAVAPFDIHVIPVQVKKEEQMNLATELCQKFEKLGYSVLIDDRKERAGVKFTDAELIGIPVQIIVGKKASENIVEVTIRKTGERVETKVDDILSTVEILNANLEQK</sequence>
<dbReference type="Proteomes" id="UP000198564">
    <property type="component" value="Unassembled WGS sequence"/>
</dbReference>
<comment type="function">
    <text evidence="10">Catalyzes the attachment of proline to tRNA(Pro) in a two-step reaction: proline is first activated by ATP to form Pro-AMP and then transferred to the acceptor end of tRNA(Pro). As ProRS can inadvertently accommodate and process non-cognate amino acids such as alanine and cysteine, to avoid such errors it has two additional distinct editing activities against alanine. One activity is designated as 'pretransfer' editing and involves the tRNA(Pro)-independent hydrolysis of activated Ala-AMP. The other activity is designated 'posttransfer' editing and involves deacylation of mischarged Ala-tRNA(Pro). The misacylated Cys-tRNA(Pro) is not edited by ProRS.</text>
</comment>
<dbReference type="AlphaFoldDB" id="A0A1H6QZ92"/>
<keyword evidence="3 10" id="KW-0963">Cytoplasm</keyword>
<dbReference type="OrthoDB" id="9809052at2"/>
<dbReference type="PRINTS" id="PR01046">
    <property type="entry name" value="TRNASYNTHPRO"/>
</dbReference>
<evidence type="ECO:0000256" key="3">
    <source>
        <dbReference type="ARBA" id="ARBA00022490"/>
    </source>
</evidence>
<dbReference type="STRING" id="1130080.SAMN04488113_101111"/>
<dbReference type="SUPFAM" id="SSF55681">
    <property type="entry name" value="Class II aaRS and biotin synthetases"/>
    <property type="match status" value="1"/>
</dbReference>
<dbReference type="Gene3D" id="3.30.930.10">
    <property type="entry name" value="Bira Bifunctional Protein, Domain 2"/>
    <property type="match status" value="2"/>
</dbReference>
<dbReference type="SUPFAM" id="SSF55826">
    <property type="entry name" value="YbaK/ProRS associated domain"/>
    <property type="match status" value="1"/>
</dbReference>
<comment type="subunit">
    <text evidence="2 10">Homodimer.</text>
</comment>
<dbReference type="GO" id="GO:0005829">
    <property type="term" value="C:cytosol"/>
    <property type="evidence" value="ECO:0007669"/>
    <property type="project" value="TreeGrafter"/>
</dbReference>
<protein>
    <recommendedName>
        <fullName evidence="10">Proline--tRNA ligase</fullName>
        <ecNumber evidence="10">6.1.1.15</ecNumber>
    </recommendedName>
    <alternativeName>
        <fullName evidence="10">Prolyl-tRNA synthetase</fullName>
        <shortName evidence="10">ProRS</shortName>
    </alternativeName>
</protein>
<dbReference type="InterPro" id="IPR023717">
    <property type="entry name" value="Pro-tRNA-Synthase_IIa_type1"/>
</dbReference>
<dbReference type="Pfam" id="PF03129">
    <property type="entry name" value="HGTP_anticodon"/>
    <property type="match status" value="1"/>
</dbReference>
<dbReference type="InterPro" id="IPR036754">
    <property type="entry name" value="YbaK/aa-tRNA-synt-asso_dom_sf"/>
</dbReference>
<dbReference type="NCBIfam" id="NF006625">
    <property type="entry name" value="PRK09194.1"/>
    <property type="match status" value="1"/>
</dbReference>
<evidence type="ECO:0000256" key="9">
    <source>
        <dbReference type="ARBA" id="ARBA00047671"/>
    </source>
</evidence>
<keyword evidence="6 10" id="KW-0067">ATP-binding</keyword>
<dbReference type="PANTHER" id="PTHR42753">
    <property type="entry name" value="MITOCHONDRIAL RIBOSOME PROTEIN L39/PROLYL-TRNA LIGASE FAMILY MEMBER"/>
    <property type="match status" value="1"/>
</dbReference>
<dbReference type="InterPro" id="IPR004500">
    <property type="entry name" value="Pro-tRNA-synth_IIa_bac-type"/>
</dbReference>
<evidence type="ECO:0000256" key="2">
    <source>
        <dbReference type="ARBA" id="ARBA00011738"/>
    </source>
</evidence>
<dbReference type="CDD" id="cd00779">
    <property type="entry name" value="ProRS_core_prok"/>
    <property type="match status" value="1"/>
</dbReference>
<dbReference type="HAMAP" id="MF_01569">
    <property type="entry name" value="Pro_tRNA_synth_type1"/>
    <property type="match status" value="1"/>
</dbReference>
<dbReference type="GO" id="GO:0006433">
    <property type="term" value="P:prolyl-tRNA aminoacylation"/>
    <property type="evidence" value="ECO:0007669"/>
    <property type="project" value="UniProtKB-UniRule"/>
</dbReference>
<dbReference type="InterPro" id="IPR006195">
    <property type="entry name" value="aa-tRNA-synth_II"/>
</dbReference>
<keyword evidence="4 10" id="KW-0436">Ligase</keyword>
<keyword evidence="8 10" id="KW-0030">Aminoacyl-tRNA synthetase</keyword>
<dbReference type="CDD" id="cd00861">
    <property type="entry name" value="ProRS_anticodon_short"/>
    <property type="match status" value="1"/>
</dbReference>
<keyword evidence="7 10" id="KW-0648">Protein biosynthesis</keyword>
<keyword evidence="13" id="KW-1185">Reference proteome</keyword>
<dbReference type="InterPro" id="IPR033730">
    <property type="entry name" value="ProRS_core_prok"/>
</dbReference>
<comment type="subcellular location">
    <subcellularLocation>
        <location evidence="1 10">Cytoplasm</location>
    </subcellularLocation>
</comment>
<dbReference type="RefSeq" id="WP_091631834.1">
    <property type="nucleotide sequence ID" value="NZ_FNYW01000001.1"/>
</dbReference>
<dbReference type="EMBL" id="FNYW01000001">
    <property type="protein sequence ID" value="SEI48981.1"/>
    <property type="molecule type" value="Genomic_DNA"/>
</dbReference>
<comment type="similarity">
    <text evidence="10">Belongs to the class-II aminoacyl-tRNA synthetase family. ProS type 1 subfamily.</text>
</comment>
<dbReference type="NCBIfam" id="TIGR00409">
    <property type="entry name" value="proS_fam_II"/>
    <property type="match status" value="1"/>
</dbReference>
<dbReference type="Pfam" id="PF04073">
    <property type="entry name" value="tRNA_edit"/>
    <property type="match status" value="1"/>
</dbReference>
<feature type="domain" description="Aminoacyl-transfer RNA synthetases class-II family profile" evidence="11">
    <location>
        <begin position="48"/>
        <end position="466"/>
    </location>
</feature>
<organism evidence="12 13">
    <name type="scientific">Alkalibacterium gilvum</name>
    <dbReference type="NCBI Taxonomy" id="1130080"/>
    <lineage>
        <taxon>Bacteria</taxon>
        <taxon>Bacillati</taxon>
        <taxon>Bacillota</taxon>
        <taxon>Bacilli</taxon>
        <taxon>Lactobacillales</taxon>
        <taxon>Carnobacteriaceae</taxon>
        <taxon>Alkalibacterium</taxon>
    </lineage>
</organism>
<evidence type="ECO:0000259" key="11">
    <source>
        <dbReference type="PROSITE" id="PS50862"/>
    </source>
</evidence>
<dbReference type="InterPro" id="IPR002314">
    <property type="entry name" value="aa-tRNA-synt_IIb"/>
</dbReference>
<evidence type="ECO:0000256" key="1">
    <source>
        <dbReference type="ARBA" id="ARBA00004496"/>
    </source>
</evidence>
<evidence type="ECO:0000256" key="8">
    <source>
        <dbReference type="ARBA" id="ARBA00023146"/>
    </source>
</evidence>
<dbReference type="GO" id="GO:0005524">
    <property type="term" value="F:ATP binding"/>
    <property type="evidence" value="ECO:0007669"/>
    <property type="project" value="UniProtKB-UniRule"/>
</dbReference>
<evidence type="ECO:0000256" key="7">
    <source>
        <dbReference type="ARBA" id="ARBA00022917"/>
    </source>
</evidence>
<evidence type="ECO:0000256" key="10">
    <source>
        <dbReference type="HAMAP-Rule" id="MF_01569"/>
    </source>
</evidence>
<dbReference type="PANTHER" id="PTHR42753:SF2">
    <property type="entry name" value="PROLINE--TRNA LIGASE"/>
    <property type="match status" value="1"/>
</dbReference>
<dbReference type="InterPro" id="IPR045864">
    <property type="entry name" value="aa-tRNA-synth_II/BPL/LPL"/>
</dbReference>
<dbReference type="Gene3D" id="3.40.50.800">
    <property type="entry name" value="Anticodon-binding domain"/>
    <property type="match status" value="1"/>
</dbReference>
<dbReference type="SUPFAM" id="SSF52954">
    <property type="entry name" value="Class II aaRS ABD-related"/>
    <property type="match status" value="1"/>
</dbReference>
<accession>A0A1H6QZ92</accession>
<dbReference type="GO" id="GO:0140096">
    <property type="term" value="F:catalytic activity, acting on a protein"/>
    <property type="evidence" value="ECO:0007669"/>
    <property type="project" value="UniProtKB-ARBA"/>
</dbReference>
<comment type="domain">
    <text evidence="10">Consists of three domains: the N-terminal catalytic domain, the editing domain and the C-terminal anticodon-binding domain.</text>
</comment>
<proteinExistence type="inferred from homology"/>
<dbReference type="GO" id="GO:0004827">
    <property type="term" value="F:proline-tRNA ligase activity"/>
    <property type="evidence" value="ECO:0007669"/>
    <property type="project" value="UniProtKB-UniRule"/>
</dbReference>
<dbReference type="EC" id="6.1.1.15" evidence="10"/>
<evidence type="ECO:0000256" key="6">
    <source>
        <dbReference type="ARBA" id="ARBA00022840"/>
    </source>
</evidence>